<evidence type="ECO:0000256" key="4">
    <source>
        <dbReference type="ARBA" id="ARBA00022597"/>
    </source>
</evidence>
<keyword evidence="6 10" id="KW-0812">Transmembrane</keyword>
<comment type="subcellular location">
    <subcellularLocation>
        <location evidence="1">Cell membrane</location>
        <topology evidence="1">Multi-pass membrane protein</topology>
    </subcellularLocation>
</comment>
<evidence type="ECO:0000313" key="12">
    <source>
        <dbReference type="EMBL" id="BDR59301.1"/>
    </source>
</evidence>
<dbReference type="PROSITE" id="PS51105">
    <property type="entry name" value="PTS_EIIC_TYPE_3"/>
    <property type="match status" value="1"/>
</dbReference>
<keyword evidence="3 9" id="KW-1003">Cell membrane</keyword>
<keyword evidence="7 10" id="KW-1133">Transmembrane helix</keyword>
<accession>A0AAU9D3A3</accession>
<keyword evidence="2 9" id="KW-0813">Transport</keyword>
<evidence type="ECO:0000256" key="3">
    <source>
        <dbReference type="ARBA" id="ARBA00022475"/>
    </source>
</evidence>
<dbReference type="InterPro" id="IPR004501">
    <property type="entry name" value="PTS_EIIC_3"/>
</dbReference>
<dbReference type="InterPro" id="IPR051088">
    <property type="entry name" value="PTS_Sugar-EIIC/EIIB"/>
</dbReference>
<sequence>MDTTQKGALKDNITKVAGKFASSRFVRAIMDAGYSVIPFTIIGAIFLILTVLPQAFPNPGFADFYADTLGRFSNLYQVVYNSTMGILAIIFSGTFTYSYTKIYATEEQLNLNPLNALWMFLMAFFINVPQMFWKNGSIQLEQSLKDANIVVGGYAVSAGGVARLASVGIFTGLVVGWITVQVYRFTVKHNWQIKMPESVPAGVSNSFSALIPGVCVAVVVFLMSLIFILLGTDLFKVLYIPFSFVSKITNTWWGFMIIVFLIHFLWWFGIHGATIINSFTTPILLANMADNVKGAHNFFAGDPMNAMVILGGSGATLGVSIWLATRARSTQLKEIGKLEIIPAIFNINEPLIFGLPIVYNVDLFVPFVFAPMASGLVAYLAISTNLVPKIIIQQPWPTPIGLGGLIATTSWKGAVAAVVCTLVSFVVWYPFIKRYDNALLKKEKDVTTETK</sequence>
<dbReference type="PANTHER" id="PTHR33989:SF8">
    <property type="entry name" value="PERMEASE IIC COMPONENT"/>
    <property type="match status" value="1"/>
</dbReference>
<comment type="function">
    <text evidence="9">The phosphoenolpyruvate-dependent sugar phosphotransferase system (PTS), a major carbohydrate active -transport system, catalyzes the phosphorylation of incoming sugar substrates concomitant with their translocation across the cell membrane.</text>
</comment>
<protein>
    <recommendedName>
        <fullName evidence="9">Permease IIC component</fullName>
    </recommendedName>
</protein>
<feature type="transmembrane region" description="Helical" evidence="10">
    <location>
        <begin position="32"/>
        <end position="55"/>
    </location>
</feature>
<dbReference type="GO" id="GO:0008982">
    <property type="term" value="F:protein-N(PI)-phosphohistidine-sugar phosphotransferase activity"/>
    <property type="evidence" value="ECO:0007669"/>
    <property type="project" value="UniProtKB-UniRule"/>
</dbReference>
<proteinExistence type="predicted"/>
<evidence type="ECO:0000313" key="13">
    <source>
        <dbReference type="Proteomes" id="UP001321861"/>
    </source>
</evidence>
<evidence type="ECO:0000259" key="11">
    <source>
        <dbReference type="PROSITE" id="PS51105"/>
    </source>
</evidence>
<dbReference type="PANTHER" id="PTHR33989">
    <property type="match status" value="1"/>
</dbReference>
<gene>
    <name evidence="12" type="primary">ptcC</name>
    <name evidence="12" type="ORF">XA3_17420</name>
</gene>
<feature type="transmembrane region" description="Helical" evidence="10">
    <location>
        <begin position="363"/>
        <end position="382"/>
    </location>
</feature>
<evidence type="ECO:0000256" key="5">
    <source>
        <dbReference type="ARBA" id="ARBA00022683"/>
    </source>
</evidence>
<evidence type="ECO:0000256" key="10">
    <source>
        <dbReference type="SAM" id="Phobius"/>
    </source>
</evidence>
<dbReference type="PIRSF" id="PIRSF006351">
    <property type="entry name" value="PTS_EIIC-Cellobiose"/>
    <property type="match status" value="1"/>
</dbReference>
<dbReference type="InterPro" id="IPR004796">
    <property type="entry name" value="PTS_IIC_cello"/>
</dbReference>
<reference evidence="12 13" key="1">
    <citation type="journal article" date="2023" name="Microbiol. Spectr.">
        <title>Symbiosis of Carpenter Bees with Uncharacterized Lactic Acid Bacteria Showing NAD Auxotrophy.</title>
        <authorList>
            <person name="Kawasaki S."/>
            <person name="Ozawa K."/>
            <person name="Mori T."/>
            <person name="Yamamoto A."/>
            <person name="Ito M."/>
            <person name="Ohkuma M."/>
            <person name="Sakamoto M."/>
            <person name="Matsutani M."/>
        </authorList>
    </citation>
    <scope>NUCLEOTIDE SEQUENCE [LARGE SCALE GENOMIC DNA]</scope>
    <source>
        <strain evidence="12 13">XA3</strain>
    </source>
</reference>
<dbReference type="GO" id="GO:1901264">
    <property type="term" value="P:carbohydrate derivative transport"/>
    <property type="evidence" value="ECO:0007669"/>
    <property type="project" value="TreeGrafter"/>
</dbReference>
<feature type="transmembrane region" description="Helical" evidence="10">
    <location>
        <begin position="75"/>
        <end position="97"/>
    </location>
</feature>
<feature type="domain" description="PTS EIIC type-3" evidence="11">
    <location>
        <begin position="9"/>
        <end position="431"/>
    </location>
</feature>
<dbReference type="KEGG" id="xap:XA3_17420"/>
<organism evidence="12 13">
    <name type="scientific">Xylocopilactobacillus apicola</name>
    <dbReference type="NCBI Taxonomy" id="2932184"/>
    <lineage>
        <taxon>Bacteria</taxon>
        <taxon>Bacillati</taxon>
        <taxon>Bacillota</taxon>
        <taxon>Bacilli</taxon>
        <taxon>Lactobacillales</taxon>
        <taxon>Lactobacillaceae</taxon>
        <taxon>Xylocopilactobacillus</taxon>
    </lineage>
</organism>
<dbReference type="GO" id="GO:0005886">
    <property type="term" value="C:plasma membrane"/>
    <property type="evidence" value="ECO:0007669"/>
    <property type="project" value="UniProtKB-SubCell"/>
</dbReference>
<dbReference type="NCBIfam" id="TIGR00410">
    <property type="entry name" value="lacE"/>
    <property type="match status" value="1"/>
</dbReference>
<name>A0AAU9D3A3_9LACO</name>
<keyword evidence="8 9" id="KW-0472">Membrane</keyword>
<dbReference type="GO" id="GO:0009401">
    <property type="term" value="P:phosphoenolpyruvate-dependent sugar phosphotransferase system"/>
    <property type="evidence" value="ECO:0007669"/>
    <property type="project" value="UniProtKB-KW"/>
</dbReference>
<dbReference type="Proteomes" id="UP001321861">
    <property type="component" value="Chromosome"/>
</dbReference>
<feature type="transmembrane region" description="Helical" evidence="10">
    <location>
        <begin position="251"/>
        <end position="270"/>
    </location>
</feature>
<dbReference type="RefSeq" id="WP_317635104.1">
    <property type="nucleotide sequence ID" value="NZ_AP026802.1"/>
</dbReference>
<feature type="transmembrane region" description="Helical" evidence="10">
    <location>
        <begin position="413"/>
        <end position="432"/>
    </location>
</feature>
<dbReference type="AlphaFoldDB" id="A0AAU9D3A3"/>
<feature type="transmembrane region" description="Helical" evidence="10">
    <location>
        <begin position="164"/>
        <end position="186"/>
    </location>
</feature>
<evidence type="ECO:0000256" key="1">
    <source>
        <dbReference type="ARBA" id="ARBA00004651"/>
    </source>
</evidence>
<dbReference type="InterPro" id="IPR003352">
    <property type="entry name" value="PTS_EIIC"/>
</dbReference>
<feature type="transmembrane region" description="Helical" evidence="10">
    <location>
        <begin position="207"/>
        <end position="231"/>
    </location>
</feature>
<keyword evidence="5" id="KW-0598">Phosphotransferase system</keyword>
<dbReference type="EMBL" id="AP026802">
    <property type="protein sequence ID" value="BDR59301.1"/>
    <property type="molecule type" value="Genomic_DNA"/>
</dbReference>
<keyword evidence="4 9" id="KW-0762">Sugar transport</keyword>
<dbReference type="NCBIfam" id="NF007157">
    <property type="entry name" value="PRK09592.1"/>
    <property type="match status" value="1"/>
</dbReference>
<evidence type="ECO:0000256" key="9">
    <source>
        <dbReference type="PIRNR" id="PIRNR006351"/>
    </source>
</evidence>
<dbReference type="Pfam" id="PF02378">
    <property type="entry name" value="PTS_EIIC"/>
    <property type="match status" value="1"/>
</dbReference>
<feature type="transmembrane region" description="Helical" evidence="10">
    <location>
        <begin position="109"/>
        <end position="128"/>
    </location>
</feature>
<evidence type="ECO:0000256" key="2">
    <source>
        <dbReference type="ARBA" id="ARBA00022448"/>
    </source>
</evidence>
<keyword evidence="13" id="KW-1185">Reference proteome</keyword>
<evidence type="ECO:0000256" key="8">
    <source>
        <dbReference type="ARBA" id="ARBA00023136"/>
    </source>
</evidence>
<evidence type="ECO:0000256" key="6">
    <source>
        <dbReference type="ARBA" id="ARBA00022692"/>
    </source>
</evidence>
<evidence type="ECO:0000256" key="7">
    <source>
        <dbReference type="ARBA" id="ARBA00022989"/>
    </source>
</evidence>